<evidence type="ECO:0000313" key="1">
    <source>
        <dbReference type="EMBL" id="EHH07793.1"/>
    </source>
</evidence>
<reference evidence="1 2" key="1">
    <citation type="journal article" date="2012" name="J. Bacteriol.">
        <title>Draft Genome Sequence of Plant Growth-Promoting Rhizobium Mesorhizobium amorphae, Isolated from Zinc-Lead Mine Tailings.</title>
        <authorList>
            <person name="Hao X."/>
            <person name="Lin Y."/>
            <person name="Johnstone L."/>
            <person name="Baltrus D.A."/>
            <person name="Miller S.J."/>
            <person name="Wei G."/>
            <person name="Rensing C."/>
        </authorList>
    </citation>
    <scope>NUCLEOTIDE SEQUENCE [LARGE SCALE GENOMIC DNA]</scope>
    <source>
        <strain evidence="1 2">CCNWGS0123</strain>
    </source>
</reference>
<sequence>MAEEIAGMVAWLTGPESRFATGAALTIDGGANA</sequence>
<dbReference type="Proteomes" id="UP000002949">
    <property type="component" value="Unassembled WGS sequence"/>
</dbReference>
<dbReference type="SUPFAM" id="SSF51735">
    <property type="entry name" value="NAD(P)-binding Rossmann-fold domains"/>
    <property type="match status" value="1"/>
</dbReference>
<protein>
    <submittedName>
        <fullName evidence="1">Short-chain dehydrogenase/reductase SDR</fullName>
    </submittedName>
</protein>
<organism evidence="1 2">
    <name type="scientific">Mesorhizobium amorphae CCNWGS0123</name>
    <dbReference type="NCBI Taxonomy" id="1082933"/>
    <lineage>
        <taxon>Bacteria</taxon>
        <taxon>Pseudomonadati</taxon>
        <taxon>Pseudomonadota</taxon>
        <taxon>Alphaproteobacteria</taxon>
        <taxon>Hyphomicrobiales</taxon>
        <taxon>Phyllobacteriaceae</taxon>
        <taxon>Mesorhizobium</taxon>
    </lineage>
</organism>
<dbReference type="EMBL" id="AGSN01000186">
    <property type="protein sequence ID" value="EHH07793.1"/>
    <property type="molecule type" value="Genomic_DNA"/>
</dbReference>
<name>G6YHK5_9HYPH</name>
<evidence type="ECO:0000313" key="2">
    <source>
        <dbReference type="Proteomes" id="UP000002949"/>
    </source>
</evidence>
<keyword evidence="2" id="KW-1185">Reference proteome</keyword>
<proteinExistence type="predicted"/>
<accession>G6YHK5</accession>
<dbReference type="AlphaFoldDB" id="G6YHK5"/>
<dbReference type="InterPro" id="IPR036291">
    <property type="entry name" value="NAD(P)-bd_dom_sf"/>
</dbReference>
<dbReference type="PATRIC" id="fig|1082933.3.peg.5318"/>
<dbReference type="Gene3D" id="3.40.50.720">
    <property type="entry name" value="NAD(P)-binding Rossmann-like Domain"/>
    <property type="match status" value="1"/>
</dbReference>
<gene>
    <name evidence="1" type="ORF">MEA186_27375</name>
</gene>